<keyword evidence="10" id="KW-1185">Reference proteome</keyword>
<dbReference type="AlphaFoldDB" id="A0AAN7RBH3"/>
<dbReference type="PANTHER" id="PTHR46373:SF5">
    <property type="entry name" value="RWP-RK DOMAIN PROTEIN"/>
    <property type="match status" value="1"/>
</dbReference>
<keyword evidence="2" id="KW-0805">Transcription regulation</keyword>
<accession>A0AAN7RBH3</accession>
<keyword evidence="5" id="KW-0804">Transcription</keyword>
<evidence type="ECO:0000256" key="1">
    <source>
        <dbReference type="ARBA" id="ARBA00004049"/>
    </source>
</evidence>
<evidence type="ECO:0000256" key="3">
    <source>
        <dbReference type="ARBA" id="ARBA00023054"/>
    </source>
</evidence>
<keyword evidence="4" id="KW-0238">DNA-binding</keyword>
<dbReference type="GO" id="GO:0003677">
    <property type="term" value="F:DNA binding"/>
    <property type="evidence" value="ECO:0007669"/>
    <property type="project" value="UniProtKB-KW"/>
</dbReference>
<gene>
    <name evidence="9" type="ORF">SAY86_012320</name>
</gene>
<keyword evidence="6" id="KW-0539">Nucleus</keyword>
<organism evidence="9 10">
    <name type="scientific">Trapa natans</name>
    <name type="common">Water chestnut</name>
    <dbReference type="NCBI Taxonomy" id="22666"/>
    <lineage>
        <taxon>Eukaryota</taxon>
        <taxon>Viridiplantae</taxon>
        <taxon>Streptophyta</taxon>
        <taxon>Embryophyta</taxon>
        <taxon>Tracheophyta</taxon>
        <taxon>Spermatophyta</taxon>
        <taxon>Magnoliopsida</taxon>
        <taxon>eudicotyledons</taxon>
        <taxon>Gunneridae</taxon>
        <taxon>Pentapetalae</taxon>
        <taxon>rosids</taxon>
        <taxon>malvids</taxon>
        <taxon>Myrtales</taxon>
        <taxon>Lythraceae</taxon>
        <taxon>Trapa</taxon>
    </lineage>
</organism>
<dbReference type="Pfam" id="PF02042">
    <property type="entry name" value="RWP-RK"/>
    <property type="match status" value="1"/>
</dbReference>
<dbReference type="PROSITE" id="PS51519">
    <property type="entry name" value="RWP_RK"/>
    <property type="match status" value="1"/>
</dbReference>
<comment type="function">
    <text evidence="1">Putative transcription factor.</text>
</comment>
<feature type="compositionally biased region" description="Polar residues" evidence="7">
    <location>
        <begin position="253"/>
        <end position="264"/>
    </location>
</feature>
<evidence type="ECO:0000256" key="6">
    <source>
        <dbReference type="ARBA" id="ARBA00023242"/>
    </source>
</evidence>
<evidence type="ECO:0000256" key="4">
    <source>
        <dbReference type="ARBA" id="ARBA00023125"/>
    </source>
</evidence>
<reference evidence="9 10" key="1">
    <citation type="journal article" date="2023" name="Hortic Res">
        <title>Pangenome of water caltrop reveals structural variations and asymmetric subgenome divergence after allopolyploidization.</title>
        <authorList>
            <person name="Zhang X."/>
            <person name="Chen Y."/>
            <person name="Wang L."/>
            <person name="Yuan Y."/>
            <person name="Fang M."/>
            <person name="Shi L."/>
            <person name="Lu R."/>
            <person name="Comes H.P."/>
            <person name="Ma Y."/>
            <person name="Chen Y."/>
            <person name="Huang G."/>
            <person name="Zhou Y."/>
            <person name="Zheng Z."/>
            <person name="Qiu Y."/>
        </authorList>
    </citation>
    <scope>NUCLEOTIDE SEQUENCE [LARGE SCALE GENOMIC DNA]</scope>
    <source>
        <strain evidence="9">F231</strain>
    </source>
</reference>
<evidence type="ECO:0000256" key="5">
    <source>
        <dbReference type="ARBA" id="ARBA00023163"/>
    </source>
</evidence>
<name>A0AAN7RBH3_TRANT</name>
<dbReference type="EMBL" id="JAXQNO010000007">
    <property type="protein sequence ID" value="KAK4794326.1"/>
    <property type="molecule type" value="Genomic_DNA"/>
</dbReference>
<evidence type="ECO:0000256" key="7">
    <source>
        <dbReference type="SAM" id="MobiDB-lite"/>
    </source>
</evidence>
<evidence type="ECO:0000313" key="10">
    <source>
        <dbReference type="Proteomes" id="UP001346149"/>
    </source>
</evidence>
<dbReference type="InterPro" id="IPR003035">
    <property type="entry name" value="RWP-RK_dom"/>
</dbReference>
<keyword evidence="3" id="KW-0175">Coiled coil</keyword>
<feature type="region of interest" description="Disordered" evidence="7">
    <location>
        <begin position="40"/>
        <end position="60"/>
    </location>
</feature>
<feature type="domain" description="RWP-RK" evidence="8">
    <location>
        <begin position="381"/>
        <end position="462"/>
    </location>
</feature>
<dbReference type="GO" id="GO:0003700">
    <property type="term" value="F:DNA-binding transcription factor activity"/>
    <property type="evidence" value="ECO:0007669"/>
    <property type="project" value="InterPro"/>
</dbReference>
<feature type="region of interest" description="Disordered" evidence="7">
    <location>
        <begin position="248"/>
        <end position="370"/>
    </location>
</feature>
<proteinExistence type="predicted"/>
<evidence type="ECO:0000256" key="2">
    <source>
        <dbReference type="ARBA" id="ARBA00023015"/>
    </source>
</evidence>
<protein>
    <recommendedName>
        <fullName evidence="8">RWP-RK domain-containing protein</fullName>
    </recommendedName>
</protein>
<evidence type="ECO:0000313" key="9">
    <source>
        <dbReference type="EMBL" id="KAK4794326.1"/>
    </source>
</evidence>
<feature type="compositionally biased region" description="Polar residues" evidence="7">
    <location>
        <begin position="40"/>
        <end position="49"/>
    </location>
</feature>
<dbReference type="InterPro" id="IPR044607">
    <property type="entry name" value="RKD-like"/>
</dbReference>
<feature type="compositionally biased region" description="Gly residues" evidence="7">
    <location>
        <begin position="273"/>
        <end position="283"/>
    </location>
</feature>
<comment type="caution">
    <text evidence="9">The sequence shown here is derived from an EMBL/GenBank/DDBJ whole genome shotgun (WGS) entry which is preliminary data.</text>
</comment>
<evidence type="ECO:0000259" key="8">
    <source>
        <dbReference type="PROSITE" id="PS51519"/>
    </source>
</evidence>
<feature type="region of interest" description="Disordered" evidence="7">
    <location>
        <begin position="87"/>
        <end position="106"/>
    </location>
</feature>
<dbReference type="Proteomes" id="UP001346149">
    <property type="component" value="Unassembled WGS sequence"/>
</dbReference>
<sequence>MGDPQRSVVPDHDPLDLSSFFDSDVHSFVDWTPLTAIHSTGRASEPDTSFDNHHGVQLQPGTQPIPAVHQNVVNPFSDQHSWSICFGDTPPGDGSGSGSAPAAGATAVPQVSNVGARQSVPAESAMLPSWPPPATPFVCSCCQILREIIHVNESNHYTKLELHGRTGMIFHAIQEDRPVGQPNSYYHIFCNKSIEDVKKFLKQYCDEKTGAGYRLIKDPLHMFYEAVCIGLVWEDGVVVNTESLPQHYPMPGSSGNEVSGQATGEPSEHATGGPSGHVTGGPSGNAPRPSEHATGGPSGNALRPSEHATGRPSGNATRRTGNRRTIRTDQPSGAVQIIDRPAGTNRNRSRGVQIVDRPASTNPNPSRGVQIIDQPAVTNPRPSLSEQRERTLRMTRMDFAQYFHLPLNNAAEIIGLSPTVIKRICRREGLNRWPYRKVKSRKRKIRMLRERLRSEVRIDRQATLAQIERLQREISDIRYGVPEPTDDDQ</sequence>
<dbReference type="PANTHER" id="PTHR46373">
    <property type="entry name" value="PROTEIN RKD4"/>
    <property type="match status" value="1"/>
</dbReference>